<sequence>MKTELKKLFEGDMPTVTLLKAALQEVDITPIIKDPMASATIAGYGALGGNQQVYVFQDQWEKATEVLKELNLSQG</sequence>
<dbReference type="GeneID" id="85016308"/>
<feature type="domain" description="DUF2007" evidence="1">
    <location>
        <begin position="6"/>
        <end position="70"/>
    </location>
</feature>
<comment type="caution">
    <text evidence="2">The sequence shown here is derived from an EMBL/GenBank/DDBJ whole genome shotgun (WGS) entry which is preliminary data.</text>
</comment>
<dbReference type="AlphaFoldDB" id="A0A1H2TJH8"/>
<evidence type="ECO:0000259" key="1">
    <source>
        <dbReference type="Pfam" id="PF09413"/>
    </source>
</evidence>
<accession>A0A1H2TJH8</accession>
<dbReference type="OrthoDB" id="1149279at2"/>
<dbReference type="Pfam" id="PF09413">
    <property type="entry name" value="DUF2007"/>
    <property type="match status" value="1"/>
</dbReference>
<dbReference type="Proteomes" id="UP000182771">
    <property type="component" value="Unassembled WGS sequence"/>
</dbReference>
<dbReference type="RefSeq" id="WP_009640841.1">
    <property type="nucleotide sequence ID" value="NZ_CAJPRD010000019.1"/>
</dbReference>
<evidence type="ECO:0000313" key="3">
    <source>
        <dbReference type="Proteomes" id="UP000182771"/>
    </source>
</evidence>
<dbReference type="InterPro" id="IPR018551">
    <property type="entry name" value="DUF2007"/>
</dbReference>
<name>A0A1H2TJH8_9FLAO</name>
<proteinExistence type="predicted"/>
<organism evidence="2 3">
    <name type="scientific">Capnocytophaga granulosa</name>
    <dbReference type="NCBI Taxonomy" id="45242"/>
    <lineage>
        <taxon>Bacteria</taxon>
        <taxon>Pseudomonadati</taxon>
        <taxon>Bacteroidota</taxon>
        <taxon>Flavobacteriia</taxon>
        <taxon>Flavobacteriales</taxon>
        <taxon>Flavobacteriaceae</taxon>
        <taxon>Capnocytophaga</taxon>
    </lineage>
</organism>
<keyword evidence="3" id="KW-1185">Reference proteome</keyword>
<protein>
    <submittedName>
        <fullName evidence="2">Signal transducing protein</fullName>
    </submittedName>
</protein>
<dbReference type="SUPFAM" id="SSF54913">
    <property type="entry name" value="GlnB-like"/>
    <property type="match status" value="1"/>
</dbReference>
<dbReference type="Gene3D" id="3.30.70.790">
    <property type="entry name" value="UreE, C-terminal domain"/>
    <property type="match status" value="1"/>
</dbReference>
<evidence type="ECO:0000313" key="2">
    <source>
        <dbReference type="EMBL" id="SDW43927.1"/>
    </source>
</evidence>
<dbReference type="InterPro" id="IPR011322">
    <property type="entry name" value="N-reg_PII-like_a/b"/>
</dbReference>
<reference evidence="2 3" key="1">
    <citation type="submission" date="2016-10" db="EMBL/GenBank/DDBJ databases">
        <authorList>
            <person name="Varghese N."/>
            <person name="Submissions S."/>
        </authorList>
    </citation>
    <scope>NUCLEOTIDE SEQUENCE [LARGE SCALE GENOMIC DNA]</scope>
    <source>
        <strain evidence="2 3">DSM 11449</strain>
    </source>
</reference>
<gene>
    <name evidence="2" type="ORF">SAMN05444420_102215</name>
</gene>
<dbReference type="EMBL" id="FNND01000002">
    <property type="protein sequence ID" value="SDW43927.1"/>
    <property type="molecule type" value="Genomic_DNA"/>
</dbReference>